<keyword evidence="3" id="KW-1185">Reference proteome</keyword>
<accession>A0A0M4SWN7</accession>
<dbReference type="OrthoDB" id="530988at2"/>
<dbReference type="Gene3D" id="1.10.3680.10">
    <property type="entry name" value="TerB-like"/>
    <property type="match status" value="1"/>
</dbReference>
<dbReference type="InterPro" id="IPR007791">
    <property type="entry name" value="DjlA_N"/>
</dbReference>
<dbReference type="AlphaFoldDB" id="A0A0M4SWN7"/>
<dbReference type="RefSeq" id="WP_062291795.1">
    <property type="nucleotide sequence ID" value="NZ_CP012036.1"/>
</dbReference>
<protein>
    <submittedName>
        <fullName evidence="2">Tellurite resistance protein TerB</fullName>
    </submittedName>
</protein>
<name>A0A0M4SWN7_9NOSO</name>
<feature type="domain" description="Co-chaperone DjlA N-terminal" evidence="1">
    <location>
        <begin position="21"/>
        <end position="135"/>
    </location>
</feature>
<evidence type="ECO:0000313" key="2">
    <source>
        <dbReference type="EMBL" id="ALF53171.1"/>
    </source>
</evidence>
<reference evidence="2 3" key="2">
    <citation type="journal article" date="2016" name="Genome Announc.">
        <title>Draft Genome Sequence of the N2-Fixing Cyanobacterium Nostoc piscinale CENA21, Isolated from the Brazilian Amazon Floodplain.</title>
        <authorList>
            <person name="Leao T."/>
            <person name="Guimaraes P.I."/>
            <person name="de Melo A.G."/>
            <person name="Ramos R.T."/>
            <person name="Leao P.N."/>
            <person name="Silva A."/>
            <person name="Fiore M.F."/>
            <person name="Schneider M.P."/>
        </authorList>
    </citation>
    <scope>NUCLEOTIDE SEQUENCE [LARGE SCALE GENOMIC DNA]</scope>
    <source>
        <strain evidence="2 3">CENA21</strain>
    </source>
</reference>
<organism evidence="2 3">
    <name type="scientific">Nostoc piscinale CENA21</name>
    <dbReference type="NCBI Taxonomy" id="224013"/>
    <lineage>
        <taxon>Bacteria</taxon>
        <taxon>Bacillati</taxon>
        <taxon>Cyanobacteriota</taxon>
        <taxon>Cyanophyceae</taxon>
        <taxon>Nostocales</taxon>
        <taxon>Nostocaceae</taxon>
        <taxon>Nostoc</taxon>
    </lineage>
</organism>
<gene>
    <name evidence="2" type="ORF">ACX27_10455</name>
</gene>
<proteinExistence type="predicted"/>
<dbReference type="Proteomes" id="UP000062645">
    <property type="component" value="Chromosome"/>
</dbReference>
<reference evidence="3" key="1">
    <citation type="submission" date="2015-07" db="EMBL/GenBank/DDBJ databases">
        <title>Genome Of Nitrogen-Fixing Cyanobacterium Nostoc piscinale CENA21 From Solimoes/Amazon River Floodplain Sediments And Comparative Genomics To Uncover Biosynthetic Natural Products Potential.</title>
        <authorList>
            <person name="Leao T.F."/>
            <person name="Leao P.N."/>
            <person name="Guimaraes P.I."/>
            <person name="de Melo A.G.C."/>
            <person name="Ramos R.T.J."/>
            <person name="Silva A."/>
            <person name="Fiore M.F."/>
            <person name="Schneider M.P.C."/>
        </authorList>
    </citation>
    <scope>NUCLEOTIDE SEQUENCE [LARGE SCALE GENOMIC DNA]</scope>
    <source>
        <strain evidence="3">CENA21</strain>
    </source>
</reference>
<dbReference type="CDD" id="cd07176">
    <property type="entry name" value="terB"/>
    <property type="match status" value="1"/>
</dbReference>
<dbReference type="STRING" id="224013.ACX27_10455"/>
<sequence length="147" mass="16389">MGLFDKLSIRTQNDVTLSPAEAFAAITLASVAADGYLTDEEIQTMMASLSRMHLFRSYPNDVIRRMFDKLCGMIKRQGFDDFIKTAIAALPHDLYDTAFAVATDLILADGQVTKEEEDLLNVLWSNLEIPDETARSIVNVMIIKNKG</sequence>
<evidence type="ECO:0000313" key="3">
    <source>
        <dbReference type="Proteomes" id="UP000062645"/>
    </source>
</evidence>
<dbReference type="EMBL" id="CP012036">
    <property type="protein sequence ID" value="ALF53171.1"/>
    <property type="molecule type" value="Genomic_DNA"/>
</dbReference>
<dbReference type="Pfam" id="PF05099">
    <property type="entry name" value="TerB"/>
    <property type="match status" value="1"/>
</dbReference>
<dbReference type="InterPro" id="IPR029024">
    <property type="entry name" value="TerB-like"/>
</dbReference>
<dbReference type="KEGG" id="npz:ACX27_10455"/>
<evidence type="ECO:0000259" key="1">
    <source>
        <dbReference type="Pfam" id="PF05099"/>
    </source>
</evidence>
<dbReference type="PATRIC" id="fig|224013.5.peg.2531"/>
<dbReference type="SUPFAM" id="SSF158682">
    <property type="entry name" value="TerB-like"/>
    <property type="match status" value="1"/>
</dbReference>